<proteinExistence type="predicted"/>
<dbReference type="InterPro" id="IPR024747">
    <property type="entry name" value="Pyridox_Oxase-rel"/>
</dbReference>
<sequence>MHTIRYTKRICTDEAIIKAFLNETRVGIVAMVDEQNMPYATPVNYVWYKGAVYFHGMGSGKKESILLQKPSVCFTLFHEYGTVVDPVPCHADTAYRSVIIFGVAEKVMDAEESALVLQKLLDKYTPHYYKHQLSGSLIEKYRSTHDGKAVSVFKIEPYELSAKENIAQESELFNKEALL</sequence>
<dbReference type="AlphaFoldDB" id="A0AA86AM04"/>
<dbReference type="Gene3D" id="2.30.110.10">
    <property type="entry name" value="Electron Transport, Fmn-binding Protein, Chain A"/>
    <property type="match status" value="1"/>
</dbReference>
<dbReference type="Proteomes" id="UP000019322">
    <property type="component" value="Chromosome"/>
</dbReference>
<evidence type="ECO:0000313" key="2">
    <source>
        <dbReference type="Proteomes" id="UP000019322"/>
    </source>
</evidence>
<dbReference type="EMBL" id="CP007201">
    <property type="protein sequence ID" value="AHJ12909.1"/>
    <property type="molecule type" value="Genomic_DNA"/>
</dbReference>
<evidence type="ECO:0000313" key="1">
    <source>
        <dbReference type="EMBL" id="AHJ12909.1"/>
    </source>
</evidence>
<protein>
    <submittedName>
        <fullName evidence="1">Pyridoxamine 5'-phosphate oxidase-related, FMN-binding protein</fullName>
    </submittedName>
</protein>
<dbReference type="PANTHER" id="PTHR34071:SF2">
    <property type="entry name" value="FLAVIN-NUCLEOTIDE-BINDING PROTEIN"/>
    <property type="match status" value="1"/>
</dbReference>
<dbReference type="Pfam" id="PF12900">
    <property type="entry name" value="Pyridox_ox_2"/>
    <property type="match status" value="1"/>
</dbReference>
<dbReference type="InterPro" id="IPR012349">
    <property type="entry name" value="Split_barrel_FMN-bd"/>
</dbReference>
<accession>A0AA86AM04</accession>
<dbReference type="RefSeq" id="WP_025344780.1">
    <property type="nucleotide sequence ID" value="NZ_CP007201.1"/>
</dbReference>
<dbReference type="KEGG" id="smul:SMUL_1651"/>
<name>A0AA86AM04_SULMK</name>
<dbReference type="SUPFAM" id="SSF50475">
    <property type="entry name" value="FMN-binding split barrel"/>
    <property type="match status" value="1"/>
</dbReference>
<gene>
    <name evidence="1" type="ORF">SMUL_1651</name>
</gene>
<organism evidence="1 2">
    <name type="scientific">Sulfurospirillum multivorans (strain DM 12446 / JCM 15788 / NBRC 109480)</name>
    <dbReference type="NCBI Taxonomy" id="1150621"/>
    <lineage>
        <taxon>Bacteria</taxon>
        <taxon>Pseudomonadati</taxon>
        <taxon>Campylobacterota</taxon>
        <taxon>Epsilonproteobacteria</taxon>
        <taxon>Campylobacterales</taxon>
        <taxon>Sulfurospirillaceae</taxon>
        <taxon>Sulfurospirillum</taxon>
    </lineage>
</organism>
<dbReference type="PANTHER" id="PTHR34071">
    <property type="entry name" value="5-NITROIMIDAZOLE ANTIBIOTICS RESISTANCE PROTEIN, NIMA-FAMILY-RELATED PROTEIN-RELATED"/>
    <property type="match status" value="1"/>
</dbReference>
<reference evidence="1 2" key="1">
    <citation type="journal article" date="2014" name="Environ. Microbiol.">
        <title>Insights into organohalide respiration and the versatile catabolism of Sulfurospirillum multivorans gained from comparative genomics and physiological studies.</title>
        <authorList>
            <person name="Goris T."/>
            <person name="Schubert T."/>
            <person name="Gadkari J."/>
            <person name="Wubet T."/>
            <person name="Tarkka M."/>
            <person name="Buscot F."/>
            <person name="Adrian L."/>
            <person name="Diekert G."/>
        </authorList>
    </citation>
    <scope>NUCLEOTIDE SEQUENCE [LARGE SCALE GENOMIC DNA]</scope>
    <source>
        <strain evidence="2">DM 12446 / JCM 15788 / NBRC 109480</strain>
    </source>
</reference>